<keyword evidence="6" id="KW-0004">4Fe-4S</keyword>
<name>Q01SI4_SOLUE</name>
<organism evidence="18">
    <name type="scientific">Solibacter usitatus (strain Ellin6076)</name>
    <dbReference type="NCBI Taxonomy" id="234267"/>
    <lineage>
        <taxon>Bacteria</taxon>
        <taxon>Pseudomonadati</taxon>
        <taxon>Acidobacteriota</taxon>
        <taxon>Terriglobia</taxon>
        <taxon>Bryobacterales</taxon>
        <taxon>Solibacteraceae</taxon>
        <taxon>Candidatus Solibacter</taxon>
    </lineage>
</organism>
<dbReference type="HOGENOM" id="CLU_609570_0_0_0"/>
<comment type="cofactor">
    <cofactor evidence="2">
        <name>[4Fe-4S] cluster</name>
        <dbReference type="ChEBI" id="CHEBI:49883"/>
    </cofactor>
</comment>
<evidence type="ECO:0000313" key="18">
    <source>
        <dbReference type="EMBL" id="ABJ87386.1"/>
    </source>
</evidence>
<dbReference type="STRING" id="234267.Acid_6462"/>
<comment type="catalytic activity">
    <reaction evidence="1">
        <text>ATP + protein L-histidine = ADP + protein N-phospho-L-histidine.</text>
        <dbReference type="EC" id="2.7.13.3"/>
    </reaction>
</comment>
<dbReference type="KEGG" id="sus:Acid_6462"/>
<proteinExistence type="predicted"/>
<dbReference type="PROSITE" id="PS50109">
    <property type="entry name" value="HIS_KIN"/>
    <property type="match status" value="1"/>
</dbReference>
<dbReference type="PANTHER" id="PTHR24421">
    <property type="entry name" value="NITRATE/NITRITE SENSOR PROTEIN NARX-RELATED"/>
    <property type="match status" value="1"/>
</dbReference>
<evidence type="ECO:0000256" key="14">
    <source>
        <dbReference type="ARBA" id="ARBA00024827"/>
    </source>
</evidence>
<protein>
    <recommendedName>
        <fullName evidence="5">Oxygen sensor histidine kinase NreB</fullName>
        <ecNumber evidence="4">2.7.13.3</ecNumber>
    </recommendedName>
    <alternativeName>
        <fullName evidence="15">Nitrogen regulation protein B</fullName>
    </alternativeName>
</protein>
<evidence type="ECO:0000259" key="17">
    <source>
        <dbReference type="PROSITE" id="PS50109"/>
    </source>
</evidence>
<evidence type="ECO:0000256" key="2">
    <source>
        <dbReference type="ARBA" id="ARBA00001966"/>
    </source>
</evidence>
<keyword evidence="8" id="KW-0808">Transferase</keyword>
<keyword evidence="16" id="KW-0472">Membrane</keyword>
<evidence type="ECO:0000256" key="13">
    <source>
        <dbReference type="ARBA" id="ARBA00023014"/>
    </source>
</evidence>
<evidence type="ECO:0000256" key="3">
    <source>
        <dbReference type="ARBA" id="ARBA00004496"/>
    </source>
</evidence>
<dbReference type="OrthoDB" id="9778496at2"/>
<sequence>MSATAHPRDTVIAMLPRQITHQNIFRVLIAGFSLVTLLLAAAAIVSLRNIQSIQQNADSLVREQSLSNRLIDELHSQQTTLSEVFSVLARDPDSVDYYKIMSQLDEADRDIARISAEGARTAEHDLWQRLNLSSLDFSREARRILAAEAPETFSSIDLFRFHGAFASVVARLLEAEYRKLSVAQAQIEHRTSHLSEISLVFAAASVVLALIFAVFTVRLVSQLIRQMESQTAELGRVSWHMLEDQEATARRFSHELHDELGQSLTAVKTNLTALAGTTEPQAPRLADCVHLVDEAIGNVRQMSQLLRPTILDDFGLEAGLRWLADGFSARTGIEVHVESTYSGRLPDDTETHLFRISQEALTNIARHAAARHVTVKLDRKPAEICLSISDDGRGIAAAPQNGRGLGMIGMRARARSAGGDVNVRSRPGEGVLIEVRVPLKHEENPHPAV</sequence>
<dbReference type="GO" id="GO:0046983">
    <property type="term" value="F:protein dimerization activity"/>
    <property type="evidence" value="ECO:0007669"/>
    <property type="project" value="InterPro"/>
</dbReference>
<dbReference type="InterPro" id="IPR036890">
    <property type="entry name" value="HATPase_C_sf"/>
</dbReference>
<dbReference type="EC" id="2.7.13.3" evidence="4"/>
<dbReference type="AlphaFoldDB" id="Q01SI4"/>
<dbReference type="Pfam" id="PF07730">
    <property type="entry name" value="HisKA_3"/>
    <property type="match status" value="1"/>
</dbReference>
<comment type="function">
    <text evidence="14">Member of the two-component regulatory system NreB/NreC involved in the control of dissimilatory nitrate/nitrite reduction in response to oxygen. NreB functions as a direct oxygen sensor histidine kinase which is autophosphorylated, in the absence of oxygen, probably at the conserved histidine residue, and transfers its phosphate group probably to a conserved aspartate residue of NreC. NreB/NreC activates the expression of the nitrate (narGHJI) and nitrite (nir) reductase operons, as well as the putative nitrate transporter gene narT.</text>
</comment>
<dbReference type="InterPro" id="IPR005467">
    <property type="entry name" value="His_kinase_dom"/>
</dbReference>
<evidence type="ECO:0000256" key="10">
    <source>
        <dbReference type="ARBA" id="ARBA00022777"/>
    </source>
</evidence>
<feature type="domain" description="Histidine kinase" evidence="17">
    <location>
        <begin position="255"/>
        <end position="441"/>
    </location>
</feature>
<dbReference type="CDD" id="cd16917">
    <property type="entry name" value="HATPase_UhpB-NarQ-NarX-like"/>
    <property type="match status" value="1"/>
</dbReference>
<dbReference type="SMART" id="SM00387">
    <property type="entry name" value="HATPase_c"/>
    <property type="match status" value="1"/>
</dbReference>
<dbReference type="eggNOG" id="COG4585">
    <property type="taxonomic scope" value="Bacteria"/>
</dbReference>
<keyword evidence="9" id="KW-0479">Metal-binding</keyword>
<evidence type="ECO:0000256" key="15">
    <source>
        <dbReference type="ARBA" id="ARBA00030800"/>
    </source>
</evidence>
<evidence type="ECO:0000256" key="7">
    <source>
        <dbReference type="ARBA" id="ARBA00022490"/>
    </source>
</evidence>
<evidence type="ECO:0000256" key="6">
    <source>
        <dbReference type="ARBA" id="ARBA00022485"/>
    </source>
</evidence>
<keyword evidence="13" id="KW-0411">Iron-sulfur</keyword>
<evidence type="ECO:0000256" key="5">
    <source>
        <dbReference type="ARBA" id="ARBA00017322"/>
    </source>
</evidence>
<keyword evidence="16" id="KW-0812">Transmembrane</keyword>
<dbReference type="GO" id="GO:0051539">
    <property type="term" value="F:4 iron, 4 sulfur cluster binding"/>
    <property type="evidence" value="ECO:0007669"/>
    <property type="project" value="UniProtKB-KW"/>
</dbReference>
<dbReference type="GO" id="GO:0005737">
    <property type="term" value="C:cytoplasm"/>
    <property type="evidence" value="ECO:0007669"/>
    <property type="project" value="UniProtKB-SubCell"/>
</dbReference>
<dbReference type="InterPro" id="IPR003594">
    <property type="entry name" value="HATPase_dom"/>
</dbReference>
<dbReference type="GO" id="GO:0016020">
    <property type="term" value="C:membrane"/>
    <property type="evidence" value="ECO:0007669"/>
    <property type="project" value="InterPro"/>
</dbReference>
<evidence type="ECO:0000256" key="8">
    <source>
        <dbReference type="ARBA" id="ARBA00022679"/>
    </source>
</evidence>
<dbReference type="PANTHER" id="PTHR24421:SF58">
    <property type="entry name" value="SIGNAL TRANSDUCTION HISTIDINE-PROTEIN KINASE_PHOSPHATASE UHPB"/>
    <property type="match status" value="1"/>
</dbReference>
<dbReference type="GO" id="GO:0046872">
    <property type="term" value="F:metal ion binding"/>
    <property type="evidence" value="ECO:0007669"/>
    <property type="project" value="UniProtKB-KW"/>
</dbReference>
<dbReference type="InParanoid" id="Q01SI4"/>
<feature type="transmembrane region" description="Helical" evidence="16">
    <location>
        <begin position="199"/>
        <end position="220"/>
    </location>
</feature>
<evidence type="ECO:0000256" key="11">
    <source>
        <dbReference type="ARBA" id="ARBA00023004"/>
    </source>
</evidence>
<dbReference type="EMBL" id="CP000473">
    <property type="protein sequence ID" value="ABJ87386.1"/>
    <property type="molecule type" value="Genomic_DNA"/>
</dbReference>
<keyword evidence="7" id="KW-0963">Cytoplasm</keyword>
<keyword evidence="10 18" id="KW-0418">Kinase</keyword>
<dbReference type="InterPro" id="IPR004358">
    <property type="entry name" value="Sig_transdc_His_kin-like_C"/>
</dbReference>
<keyword evidence="11" id="KW-0408">Iron</keyword>
<keyword evidence="16" id="KW-1133">Transmembrane helix</keyword>
<comment type="subcellular location">
    <subcellularLocation>
        <location evidence="3">Cytoplasm</location>
    </subcellularLocation>
</comment>
<dbReference type="Pfam" id="PF02518">
    <property type="entry name" value="HATPase_c"/>
    <property type="match status" value="1"/>
</dbReference>
<dbReference type="InterPro" id="IPR011712">
    <property type="entry name" value="Sig_transdc_His_kin_sub3_dim/P"/>
</dbReference>
<feature type="transmembrane region" description="Helical" evidence="16">
    <location>
        <begin position="24"/>
        <end position="47"/>
    </location>
</feature>
<dbReference type="Gene3D" id="1.20.5.1930">
    <property type="match status" value="1"/>
</dbReference>
<evidence type="ECO:0000256" key="12">
    <source>
        <dbReference type="ARBA" id="ARBA00023012"/>
    </source>
</evidence>
<dbReference type="SUPFAM" id="SSF55874">
    <property type="entry name" value="ATPase domain of HSP90 chaperone/DNA topoisomerase II/histidine kinase"/>
    <property type="match status" value="1"/>
</dbReference>
<dbReference type="GO" id="GO:0000155">
    <property type="term" value="F:phosphorelay sensor kinase activity"/>
    <property type="evidence" value="ECO:0007669"/>
    <property type="project" value="InterPro"/>
</dbReference>
<evidence type="ECO:0000256" key="9">
    <source>
        <dbReference type="ARBA" id="ARBA00022723"/>
    </source>
</evidence>
<reference evidence="18" key="1">
    <citation type="submission" date="2006-10" db="EMBL/GenBank/DDBJ databases">
        <title>Complete sequence of Solibacter usitatus Ellin6076.</title>
        <authorList>
            <consortium name="US DOE Joint Genome Institute"/>
            <person name="Copeland A."/>
            <person name="Lucas S."/>
            <person name="Lapidus A."/>
            <person name="Barry K."/>
            <person name="Detter J.C."/>
            <person name="Glavina del Rio T."/>
            <person name="Hammon N."/>
            <person name="Israni S."/>
            <person name="Dalin E."/>
            <person name="Tice H."/>
            <person name="Pitluck S."/>
            <person name="Thompson L.S."/>
            <person name="Brettin T."/>
            <person name="Bruce D."/>
            <person name="Han C."/>
            <person name="Tapia R."/>
            <person name="Gilna P."/>
            <person name="Schmutz J."/>
            <person name="Larimer F."/>
            <person name="Land M."/>
            <person name="Hauser L."/>
            <person name="Kyrpides N."/>
            <person name="Mikhailova N."/>
            <person name="Janssen P.H."/>
            <person name="Kuske C.R."/>
            <person name="Richardson P."/>
        </authorList>
    </citation>
    <scope>NUCLEOTIDE SEQUENCE</scope>
    <source>
        <strain evidence="18">Ellin6076</strain>
    </source>
</reference>
<dbReference type="InterPro" id="IPR050482">
    <property type="entry name" value="Sensor_HK_TwoCompSys"/>
</dbReference>
<evidence type="ECO:0000256" key="4">
    <source>
        <dbReference type="ARBA" id="ARBA00012438"/>
    </source>
</evidence>
<evidence type="ECO:0000256" key="16">
    <source>
        <dbReference type="SAM" id="Phobius"/>
    </source>
</evidence>
<dbReference type="Gene3D" id="3.30.565.10">
    <property type="entry name" value="Histidine kinase-like ATPase, C-terminal domain"/>
    <property type="match status" value="1"/>
</dbReference>
<keyword evidence="12" id="KW-0902">Two-component regulatory system</keyword>
<accession>Q01SI4</accession>
<dbReference type="PRINTS" id="PR00344">
    <property type="entry name" value="BCTRLSENSOR"/>
</dbReference>
<gene>
    <name evidence="18" type="ordered locus">Acid_6462</name>
</gene>
<evidence type="ECO:0000256" key="1">
    <source>
        <dbReference type="ARBA" id="ARBA00000085"/>
    </source>
</evidence>